<evidence type="ECO:0000313" key="3">
    <source>
        <dbReference type="Proteomes" id="UP000000226"/>
    </source>
</evidence>
<dbReference type="Gramene" id="ESW14672">
    <property type="protein sequence ID" value="ESW14672"/>
    <property type="gene ID" value="PHAVU_007G007500g"/>
</dbReference>
<evidence type="ECO:0000256" key="1">
    <source>
        <dbReference type="SAM" id="SignalP"/>
    </source>
</evidence>
<dbReference type="PANTHER" id="PTHR35630:SF2">
    <property type="entry name" value="LEGUMINOSIN GROUP486 SECRETED PEPTIDE"/>
    <property type="match status" value="1"/>
</dbReference>
<reference evidence="3" key="1">
    <citation type="journal article" date="2014" name="Nat. Genet.">
        <title>A reference genome for common bean and genome-wide analysis of dual domestications.</title>
        <authorList>
            <person name="Schmutz J."/>
            <person name="McClean P.E."/>
            <person name="Mamidi S."/>
            <person name="Wu G.A."/>
            <person name="Cannon S.B."/>
            <person name="Grimwood J."/>
            <person name="Jenkins J."/>
            <person name="Shu S."/>
            <person name="Song Q."/>
            <person name="Chavarro C."/>
            <person name="Torres-Torres M."/>
            <person name="Geffroy V."/>
            <person name="Moghaddam S.M."/>
            <person name="Gao D."/>
            <person name="Abernathy B."/>
            <person name="Barry K."/>
            <person name="Blair M."/>
            <person name="Brick M.A."/>
            <person name="Chovatia M."/>
            <person name="Gepts P."/>
            <person name="Goodstein D.M."/>
            <person name="Gonzales M."/>
            <person name="Hellsten U."/>
            <person name="Hyten D.L."/>
            <person name="Jia G."/>
            <person name="Kelly J.D."/>
            <person name="Kudrna D."/>
            <person name="Lee R."/>
            <person name="Richard M.M."/>
            <person name="Miklas P.N."/>
            <person name="Osorno J.M."/>
            <person name="Rodrigues J."/>
            <person name="Thareau V."/>
            <person name="Urrea C.A."/>
            <person name="Wang M."/>
            <person name="Yu Y."/>
            <person name="Zhang M."/>
            <person name="Wing R.A."/>
            <person name="Cregan P.B."/>
            <person name="Rokhsar D.S."/>
            <person name="Jackson S.A."/>
        </authorList>
    </citation>
    <scope>NUCLEOTIDE SEQUENCE [LARGE SCALE GENOMIC DNA]</scope>
    <source>
        <strain evidence="3">cv. G19833</strain>
    </source>
</reference>
<dbReference type="OrthoDB" id="1363310at2759"/>
<dbReference type="PANTHER" id="PTHR35630">
    <property type="entry name" value="LEGUMINOSIN GROUP486 SECRETED PEPTIDE"/>
    <property type="match status" value="1"/>
</dbReference>
<dbReference type="AlphaFoldDB" id="V7B9X3"/>
<feature type="chain" id="PRO_5004754647" description="S-protein homolog" evidence="1">
    <location>
        <begin position="26"/>
        <end position="140"/>
    </location>
</feature>
<feature type="signal peptide" evidence="1">
    <location>
        <begin position="1"/>
        <end position="25"/>
    </location>
</feature>
<organism evidence="2 3">
    <name type="scientific">Phaseolus vulgaris</name>
    <name type="common">Kidney bean</name>
    <name type="synonym">French bean</name>
    <dbReference type="NCBI Taxonomy" id="3885"/>
    <lineage>
        <taxon>Eukaryota</taxon>
        <taxon>Viridiplantae</taxon>
        <taxon>Streptophyta</taxon>
        <taxon>Embryophyta</taxon>
        <taxon>Tracheophyta</taxon>
        <taxon>Spermatophyta</taxon>
        <taxon>Magnoliopsida</taxon>
        <taxon>eudicotyledons</taxon>
        <taxon>Gunneridae</taxon>
        <taxon>Pentapetalae</taxon>
        <taxon>rosids</taxon>
        <taxon>fabids</taxon>
        <taxon>Fabales</taxon>
        <taxon>Fabaceae</taxon>
        <taxon>Papilionoideae</taxon>
        <taxon>50 kb inversion clade</taxon>
        <taxon>NPAAA clade</taxon>
        <taxon>indigoferoid/millettioid clade</taxon>
        <taxon>Phaseoleae</taxon>
        <taxon>Phaseolus</taxon>
    </lineage>
</organism>
<name>V7B9X3_PHAVU</name>
<proteinExistence type="predicted"/>
<protein>
    <recommendedName>
        <fullName evidence="4">S-protein homolog</fullName>
    </recommendedName>
</protein>
<accession>V7B9X3</accession>
<sequence length="140" mass="15953">MSISIRVFVLVLVAVCLNVKSSVSGDSLASTHQNVSNIFPEINIMAIIIMNDLPQSPTKLIFVADFQKNEVEISHKNAYTKLLNTEKHSGLLKWKECVTLSVIPGAEEGHQRIFWSAREDGLYHSWDNQNWNRRQPWDTC</sequence>
<keyword evidence="1" id="KW-0732">Signal</keyword>
<evidence type="ECO:0008006" key="4">
    <source>
        <dbReference type="Google" id="ProtNLM"/>
    </source>
</evidence>
<dbReference type="EMBL" id="CM002294">
    <property type="protein sequence ID" value="ESW14672.1"/>
    <property type="molecule type" value="Genomic_DNA"/>
</dbReference>
<dbReference type="SMR" id="V7B9X3"/>
<gene>
    <name evidence="2" type="ORF">PHAVU_007G007500g</name>
</gene>
<dbReference type="Proteomes" id="UP000000226">
    <property type="component" value="Chromosome 7"/>
</dbReference>
<dbReference type="OMA" id="FPEINIM"/>
<evidence type="ECO:0000313" key="2">
    <source>
        <dbReference type="EMBL" id="ESW14672.1"/>
    </source>
</evidence>
<keyword evidence="3" id="KW-1185">Reference proteome</keyword>